<evidence type="ECO:0000313" key="1">
    <source>
        <dbReference type="EMBL" id="MFC3039450.1"/>
    </source>
</evidence>
<proteinExistence type="predicted"/>
<name>A0ABV7CT75_9BACI</name>
<evidence type="ECO:0008006" key="3">
    <source>
        <dbReference type="Google" id="ProtNLM"/>
    </source>
</evidence>
<comment type="caution">
    <text evidence="1">The sequence shown here is derived from an EMBL/GenBank/DDBJ whole genome shotgun (WGS) entry which is preliminary data.</text>
</comment>
<protein>
    <recommendedName>
        <fullName evidence="3">Transposase</fullName>
    </recommendedName>
</protein>
<dbReference type="Proteomes" id="UP001595279">
    <property type="component" value="Unassembled WGS sequence"/>
</dbReference>
<evidence type="ECO:0000313" key="2">
    <source>
        <dbReference type="Proteomes" id="UP001595279"/>
    </source>
</evidence>
<dbReference type="EMBL" id="JBHRSA010000012">
    <property type="protein sequence ID" value="MFC3039450.1"/>
    <property type="molecule type" value="Genomic_DNA"/>
</dbReference>
<reference evidence="2" key="1">
    <citation type="journal article" date="2019" name="Int. J. Syst. Evol. Microbiol.">
        <title>The Global Catalogue of Microorganisms (GCM) 10K type strain sequencing project: providing services to taxonomists for standard genome sequencing and annotation.</title>
        <authorList>
            <consortium name="The Broad Institute Genomics Platform"/>
            <consortium name="The Broad Institute Genome Sequencing Center for Infectious Disease"/>
            <person name="Wu L."/>
            <person name="Ma J."/>
        </authorList>
    </citation>
    <scope>NUCLEOTIDE SEQUENCE [LARGE SCALE GENOMIC DNA]</scope>
    <source>
        <strain evidence="2">KCTC 13128</strain>
    </source>
</reference>
<keyword evidence="2" id="KW-1185">Reference proteome</keyword>
<dbReference type="RefSeq" id="WP_390268908.1">
    <property type="nucleotide sequence ID" value="NZ_JBHRSA010000012.1"/>
</dbReference>
<organism evidence="1 2">
    <name type="scientific">Virgibacillus xinjiangensis</name>
    <dbReference type="NCBI Taxonomy" id="393090"/>
    <lineage>
        <taxon>Bacteria</taxon>
        <taxon>Bacillati</taxon>
        <taxon>Bacillota</taxon>
        <taxon>Bacilli</taxon>
        <taxon>Bacillales</taxon>
        <taxon>Bacillaceae</taxon>
        <taxon>Virgibacillus</taxon>
    </lineage>
</organism>
<gene>
    <name evidence="1" type="ORF">ACFOGI_04240</name>
</gene>
<accession>A0ABV7CT75</accession>
<sequence>MSKQVDSAGRRRLSAGEWLYQHHALDIGGRAIISAVGAGYRRESDHIGSRHRISAGERSYQHHALDIGGRAIISIKSV</sequence>